<comment type="caution">
    <text evidence="2">The sequence shown here is derived from an EMBL/GenBank/DDBJ whole genome shotgun (WGS) entry which is preliminary data.</text>
</comment>
<reference evidence="2 3" key="1">
    <citation type="submission" date="2019-07" db="EMBL/GenBank/DDBJ databases">
        <title>Genomic Encyclopedia of Type Strains, Phase IV (KMG-IV): sequencing the most valuable type-strain genomes for metagenomic binning, comparative biology and taxonomic classification.</title>
        <authorList>
            <person name="Goeker M."/>
        </authorList>
    </citation>
    <scope>NUCLEOTIDE SEQUENCE [LARGE SCALE GENOMIC DNA]</scope>
    <source>
        <strain evidence="2 3">DSM 18961</strain>
    </source>
</reference>
<dbReference type="EMBL" id="VNIA01000002">
    <property type="protein sequence ID" value="TYP98719.1"/>
    <property type="molecule type" value="Genomic_DNA"/>
</dbReference>
<protein>
    <submittedName>
        <fullName evidence="2">Uncharacterized protein</fullName>
    </submittedName>
</protein>
<organism evidence="2 3">
    <name type="scientific">Tenacibaculum adriaticum</name>
    <dbReference type="NCBI Taxonomy" id="413713"/>
    <lineage>
        <taxon>Bacteria</taxon>
        <taxon>Pseudomonadati</taxon>
        <taxon>Bacteroidota</taxon>
        <taxon>Flavobacteriia</taxon>
        <taxon>Flavobacteriales</taxon>
        <taxon>Flavobacteriaceae</taxon>
        <taxon>Tenacibaculum</taxon>
    </lineage>
</organism>
<evidence type="ECO:0000256" key="1">
    <source>
        <dbReference type="SAM" id="Phobius"/>
    </source>
</evidence>
<dbReference type="OrthoDB" id="1466422at2"/>
<keyword evidence="3" id="KW-1185">Reference proteome</keyword>
<name>A0A5S5DVQ6_9FLAO</name>
<keyword evidence="1" id="KW-0812">Transmembrane</keyword>
<keyword evidence="1" id="KW-0472">Membrane</keyword>
<gene>
    <name evidence="2" type="ORF">C7447_10234</name>
</gene>
<accession>A0A5S5DVQ6</accession>
<feature type="transmembrane region" description="Helical" evidence="1">
    <location>
        <begin position="6"/>
        <end position="25"/>
    </location>
</feature>
<dbReference type="AlphaFoldDB" id="A0A5S5DVQ6"/>
<evidence type="ECO:0000313" key="2">
    <source>
        <dbReference type="EMBL" id="TYP98719.1"/>
    </source>
</evidence>
<feature type="transmembrane region" description="Helical" evidence="1">
    <location>
        <begin position="32"/>
        <end position="52"/>
    </location>
</feature>
<proteinExistence type="predicted"/>
<dbReference type="RefSeq" id="WP_148869536.1">
    <property type="nucleotide sequence ID" value="NZ_VNIA01000002.1"/>
</dbReference>
<dbReference type="Proteomes" id="UP000323136">
    <property type="component" value="Unassembled WGS sequence"/>
</dbReference>
<sequence length="244" mass="27033">MNLLLMILAAVVVAVLLAYLIVKFIPLKMRWLISILLLAATAYLAYLIYGGIMEPINFNKDKKVRYAKVIENLKLIRDAEIKYHQAKGVYTKNKSALISFIENDSLAITQTNNVDKVIQIGGGLTKTISVRKVDTTGFEPAMKYFEGKNFEDMFKVPGTDKEFTIETGQVEKVAGLMVPVFQAKVDKESILTGMNKSLVKQELEAVESDQIKGAFVSVGSLEEVTTGGNWPPSYDKADAVAKKE</sequence>
<keyword evidence="1" id="KW-1133">Transmembrane helix</keyword>
<evidence type="ECO:0000313" key="3">
    <source>
        <dbReference type="Proteomes" id="UP000323136"/>
    </source>
</evidence>